<dbReference type="Proteomes" id="UP000183918">
    <property type="component" value="Unassembled WGS sequence"/>
</dbReference>
<comment type="similarity">
    <text evidence="7 16">Belongs to the HisA/HisF family.</text>
</comment>
<dbReference type="GO" id="GO:0000287">
    <property type="term" value="F:magnesium ion binding"/>
    <property type="evidence" value="ECO:0007669"/>
    <property type="project" value="UniProtKB-UniRule"/>
</dbReference>
<keyword evidence="10 15" id="KW-0479">Metal-binding</keyword>
<dbReference type="Gene3D" id="3.20.20.70">
    <property type="entry name" value="Aldolase class I"/>
    <property type="match status" value="1"/>
</dbReference>
<accession>A0A1H3FKT7</accession>
<dbReference type="UniPathway" id="UPA00031">
    <property type="reaction ID" value="UER00008"/>
</dbReference>
<feature type="binding site" evidence="15">
    <location>
        <position position="319"/>
    </location>
    <ligand>
        <name>Zn(2+)</name>
        <dbReference type="ChEBI" id="CHEBI:29105"/>
        <note>ligand shared between dimeric partners</note>
    </ligand>
</feature>
<keyword evidence="12 15" id="KW-0862">Zinc</keyword>
<evidence type="ECO:0000256" key="8">
    <source>
        <dbReference type="ARBA" id="ARBA00022490"/>
    </source>
</evidence>
<comment type="subcellular location">
    <subcellularLocation>
        <location evidence="15">Cytoplasm</location>
    </subcellularLocation>
</comment>
<keyword evidence="8 15" id="KW-0963">Cytoplasm</keyword>
<dbReference type="InterPro" id="IPR026660">
    <property type="entry name" value="PRA-CH"/>
</dbReference>
<evidence type="ECO:0000256" key="13">
    <source>
        <dbReference type="ARBA" id="ARBA00022842"/>
    </source>
</evidence>
<organism evidence="18 19">
    <name type="scientific">Lachnobacterium bovis DSM 14045</name>
    <dbReference type="NCBI Taxonomy" id="1122142"/>
    <lineage>
        <taxon>Bacteria</taxon>
        <taxon>Bacillati</taxon>
        <taxon>Bacillota</taxon>
        <taxon>Clostridia</taxon>
        <taxon>Lachnospirales</taxon>
        <taxon>Lachnospiraceae</taxon>
        <taxon>Lachnobacterium</taxon>
    </lineage>
</organism>
<comment type="subunit">
    <text evidence="15">Homodimer.</text>
</comment>
<keyword evidence="11 15" id="KW-0378">Hydrolase</keyword>
<evidence type="ECO:0000256" key="1">
    <source>
        <dbReference type="ARBA" id="ARBA00000024"/>
    </source>
</evidence>
<dbReference type="InterPro" id="IPR002496">
    <property type="entry name" value="PRib_AMP_CycHydrolase_dom"/>
</dbReference>
<comment type="similarity">
    <text evidence="5">In the C-terminal section; belongs to the PRA-PH family.</text>
</comment>
<dbReference type="GO" id="GO:0004635">
    <property type="term" value="F:phosphoribosyl-AMP cyclohydrolase activity"/>
    <property type="evidence" value="ECO:0007669"/>
    <property type="project" value="UniProtKB-UniRule"/>
</dbReference>
<comment type="pathway">
    <text evidence="4">Amino-acid biosynthesis; L-histidine biosynthesis; L-histidine from 5-phospho-alpha-D-ribose 1-diphosphate: step 2/9.</text>
</comment>
<evidence type="ECO:0000256" key="10">
    <source>
        <dbReference type="ARBA" id="ARBA00022723"/>
    </source>
</evidence>
<keyword evidence="19" id="KW-1185">Reference proteome</keyword>
<comment type="catalytic activity">
    <reaction evidence="2">
        <text>1-(5-phospho-beta-D-ribosyl)-ATP + H2O = 1-(5-phospho-beta-D-ribosyl)-5'-AMP + diphosphate + H(+)</text>
        <dbReference type="Rhea" id="RHEA:22828"/>
        <dbReference type="ChEBI" id="CHEBI:15377"/>
        <dbReference type="ChEBI" id="CHEBI:15378"/>
        <dbReference type="ChEBI" id="CHEBI:33019"/>
        <dbReference type="ChEBI" id="CHEBI:59457"/>
        <dbReference type="ChEBI" id="CHEBI:73183"/>
        <dbReference type="EC" id="3.6.1.31"/>
    </reaction>
</comment>
<dbReference type="STRING" id="1122142.SAMN02910414_00280"/>
<dbReference type="EC" id="3.5.4.19" evidence="15"/>
<comment type="catalytic activity">
    <reaction evidence="1 15">
        <text>1-(5-phospho-beta-D-ribosyl)-5'-AMP + H2O = 1-(5-phospho-beta-D-ribosyl)-5-[(5-phospho-beta-D-ribosylamino)methylideneamino]imidazole-4-carboxamide</text>
        <dbReference type="Rhea" id="RHEA:20049"/>
        <dbReference type="ChEBI" id="CHEBI:15377"/>
        <dbReference type="ChEBI" id="CHEBI:58435"/>
        <dbReference type="ChEBI" id="CHEBI:59457"/>
        <dbReference type="EC" id="3.5.4.19"/>
    </reaction>
</comment>
<gene>
    <name evidence="15" type="primary">hisI</name>
    <name evidence="18" type="ORF">SAMN02910414_00280</name>
</gene>
<keyword evidence="14 15" id="KW-0368">Histidine biosynthesis</keyword>
<sequence>MMQQSSTIELREFYLRKEAYRMQKKSVVATLYLKNGVAVKGENDFTTVGDALDLCKYYNDNGFDKIIILDLFENDIEQEKNIRVIKQINKQIDIKVCAGNLETQASDVKKYLYAGCVEVIFNGQKPTSLSAAIEVSKNYSKDIVVVGANSVDFIFKQKDVMNRCFHEIVLKNTELIELVENTTSIPYIVCLEEIDIDNIIKILHHGNVRGICVDSFYNKKIDIMDLKNRLAKNHIKMDNYEPELHWNDLKKNSDQMVPVIVQDYRNDDVLMLAYMNEEAFNATISSGKMTYWSRSRNELWVKGLTSGHFQYVKSLTADCDFDTILAKVSQIGAACHTGNRTCFFNNIIQKEYVEKNPIKALDSLYDSIKDFRDNASDRVENELLLDGGTDEILQNVGEKFINILLSYKTIDQTDFKIEMSDFLYKIMILMVEKGVTWEDIIKEMSPK</sequence>
<dbReference type="NCBIfam" id="NF000768">
    <property type="entry name" value="PRK00051.1"/>
    <property type="match status" value="1"/>
</dbReference>
<dbReference type="InterPro" id="IPR038019">
    <property type="entry name" value="PRib_AMP_CycHydrolase_sf"/>
</dbReference>
<feature type="domain" description="Phosphoribosyl-AMP cyclohydrolase" evidence="17">
    <location>
        <begin position="271"/>
        <end position="344"/>
    </location>
</feature>
<dbReference type="CDD" id="cd11534">
    <property type="entry name" value="NTP-PPase_HisIE_like"/>
    <property type="match status" value="1"/>
</dbReference>
<proteinExistence type="inferred from homology"/>
<dbReference type="HAMAP" id="MF_01021">
    <property type="entry name" value="HisI"/>
    <property type="match status" value="1"/>
</dbReference>
<dbReference type="Pfam" id="PF00977">
    <property type="entry name" value="His_biosynth"/>
    <property type="match status" value="1"/>
</dbReference>
<dbReference type="GO" id="GO:0000105">
    <property type="term" value="P:L-histidine biosynthetic process"/>
    <property type="evidence" value="ECO:0007669"/>
    <property type="project" value="UniProtKB-UniRule"/>
</dbReference>
<dbReference type="InterPro" id="IPR013785">
    <property type="entry name" value="Aldolase_TIM"/>
</dbReference>
<evidence type="ECO:0000256" key="9">
    <source>
        <dbReference type="ARBA" id="ARBA00022605"/>
    </source>
</evidence>
<evidence type="ECO:0000256" key="12">
    <source>
        <dbReference type="ARBA" id="ARBA00022833"/>
    </source>
</evidence>
<keyword evidence="13 15" id="KW-0460">Magnesium</keyword>
<evidence type="ECO:0000256" key="5">
    <source>
        <dbReference type="ARBA" id="ARBA00007731"/>
    </source>
</evidence>
<dbReference type="Pfam" id="PF01502">
    <property type="entry name" value="PRA-CH"/>
    <property type="match status" value="1"/>
</dbReference>
<evidence type="ECO:0000259" key="17">
    <source>
        <dbReference type="Pfam" id="PF01502"/>
    </source>
</evidence>
<dbReference type="Gene3D" id="1.10.287.1080">
    <property type="entry name" value="MazG-like"/>
    <property type="match status" value="1"/>
</dbReference>
<dbReference type="InterPro" id="IPR006062">
    <property type="entry name" value="His_biosynth"/>
</dbReference>
<dbReference type="GO" id="GO:0005737">
    <property type="term" value="C:cytoplasm"/>
    <property type="evidence" value="ECO:0007669"/>
    <property type="project" value="UniProtKB-SubCell"/>
</dbReference>
<dbReference type="FunFam" id="3.10.20.810:FF:000001">
    <property type="entry name" value="Histidine biosynthesis bifunctional protein HisIE"/>
    <property type="match status" value="1"/>
</dbReference>
<evidence type="ECO:0000256" key="4">
    <source>
        <dbReference type="ARBA" id="ARBA00005204"/>
    </source>
</evidence>
<evidence type="ECO:0000256" key="6">
    <source>
        <dbReference type="ARBA" id="ARBA00008299"/>
    </source>
</evidence>
<evidence type="ECO:0000256" key="15">
    <source>
        <dbReference type="HAMAP-Rule" id="MF_01021"/>
    </source>
</evidence>
<evidence type="ECO:0000313" key="18">
    <source>
        <dbReference type="EMBL" id="SDX91611.1"/>
    </source>
</evidence>
<protein>
    <recommendedName>
        <fullName evidence="15">Phosphoribosyl-AMP cyclohydrolase</fullName>
        <shortName evidence="15">PRA-CH</shortName>
        <ecNumber evidence="15">3.5.4.19</ecNumber>
    </recommendedName>
</protein>
<feature type="binding site" evidence="15">
    <location>
        <position position="320"/>
    </location>
    <ligand>
        <name>Mg(2+)</name>
        <dbReference type="ChEBI" id="CHEBI:18420"/>
    </ligand>
</feature>
<comment type="cofactor">
    <cofactor evidence="15">
        <name>Mg(2+)</name>
        <dbReference type="ChEBI" id="CHEBI:18420"/>
    </cofactor>
    <text evidence="15">Binds 1 Mg(2+) ion per subunit.</text>
</comment>
<reference evidence="18 19" key="1">
    <citation type="submission" date="2016-10" db="EMBL/GenBank/DDBJ databases">
        <authorList>
            <person name="de Groot N.N."/>
        </authorList>
    </citation>
    <scope>NUCLEOTIDE SEQUENCE [LARGE SCALE GENOMIC DNA]</scope>
    <source>
        <strain evidence="18 19">DSM 14045</strain>
    </source>
</reference>
<dbReference type="PANTHER" id="PTHR42945">
    <property type="entry name" value="HISTIDINE BIOSYNTHESIS BIFUNCTIONAL PROTEIN"/>
    <property type="match status" value="1"/>
</dbReference>
<evidence type="ECO:0000256" key="7">
    <source>
        <dbReference type="ARBA" id="ARBA00009667"/>
    </source>
</evidence>
<comment type="cofactor">
    <cofactor evidence="15">
        <name>Zn(2+)</name>
        <dbReference type="ChEBI" id="CHEBI:29105"/>
    </cofactor>
    <text evidence="15">Binds 1 zinc ion per subunit.</text>
</comment>
<dbReference type="GO" id="GO:0008270">
    <property type="term" value="F:zinc ion binding"/>
    <property type="evidence" value="ECO:0007669"/>
    <property type="project" value="UniProtKB-UniRule"/>
</dbReference>
<dbReference type="InterPro" id="IPR008179">
    <property type="entry name" value="HisE"/>
</dbReference>
<dbReference type="GO" id="GO:0004636">
    <property type="term" value="F:phosphoribosyl-ATP diphosphatase activity"/>
    <property type="evidence" value="ECO:0007669"/>
    <property type="project" value="UniProtKB-EC"/>
</dbReference>
<dbReference type="SUPFAM" id="SSF51366">
    <property type="entry name" value="Ribulose-phoshate binding barrel"/>
    <property type="match status" value="1"/>
</dbReference>
<comment type="pathway">
    <text evidence="3 15">Amino-acid biosynthesis; L-histidine biosynthesis; L-histidine from 5-phospho-alpha-D-ribose 1-diphosphate: step 3/9.</text>
</comment>
<feature type="binding site" evidence="15">
    <location>
        <position position="335"/>
    </location>
    <ligand>
        <name>Zn(2+)</name>
        <dbReference type="ChEBI" id="CHEBI:29105"/>
        <note>ligand shared between dimeric partners</note>
    </ligand>
</feature>
<comment type="similarity">
    <text evidence="15">Belongs to the PRA-CH family.</text>
</comment>
<dbReference type="SUPFAM" id="SSF101386">
    <property type="entry name" value="all-alpha NTP pyrophosphatases"/>
    <property type="match status" value="1"/>
</dbReference>
<comment type="function">
    <text evidence="15">Catalyzes the hydrolysis of the adenine ring of phosphoribosyl-AMP.</text>
</comment>
<evidence type="ECO:0000313" key="19">
    <source>
        <dbReference type="Proteomes" id="UP000183918"/>
    </source>
</evidence>
<dbReference type="EMBL" id="FNPG01000005">
    <property type="protein sequence ID" value="SDX91611.1"/>
    <property type="molecule type" value="Genomic_DNA"/>
</dbReference>
<comment type="similarity">
    <text evidence="6">In the N-terminal section; belongs to the PRA-CH family.</text>
</comment>
<evidence type="ECO:0000256" key="2">
    <source>
        <dbReference type="ARBA" id="ARBA00001460"/>
    </source>
</evidence>
<dbReference type="NCBIfam" id="NF002747">
    <property type="entry name" value="PRK02759.1"/>
    <property type="match status" value="1"/>
</dbReference>
<evidence type="ECO:0000256" key="3">
    <source>
        <dbReference type="ARBA" id="ARBA00005169"/>
    </source>
</evidence>
<dbReference type="Gene3D" id="3.10.20.810">
    <property type="entry name" value="Phosphoribosyl-AMP cyclohydrolase"/>
    <property type="match status" value="1"/>
</dbReference>
<dbReference type="AlphaFoldDB" id="A0A1H3FKT7"/>
<evidence type="ECO:0000256" key="14">
    <source>
        <dbReference type="ARBA" id="ARBA00023102"/>
    </source>
</evidence>
<dbReference type="PANTHER" id="PTHR42945:SF11">
    <property type="entry name" value="PHOSPHORIBOSYL-AMP CYCLOHYDROLASE"/>
    <property type="match status" value="1"/>
</dbReference>
<feature type="binding site" evidence="15">
    <location>
        <position position="322"/>
    </location>
    <ligand>
        <name>Mg(2+)</name>
        <dbReference type="ChEBI" id="CHEBI:18420"/>
    </ligand>
</feature>
<keyword evidence="9 15" id="KW-0028">Amino-acid biosynthesis</keyword>
<name>A0A1H3FKT7_9FIRM</name>
<evidence type="ECO:0000256" key="11">
    <source>
        <dbReference type="ARBA" id="ARBA00022801"/>
    </source>
</evidence>
<dbReference type="InterPro" id="IPR011060">
    <property type="entry name" value="RibuloseP-bd_barrel"/>
</dbReference>
<feature type="binding site" evidence="15">
    <location>
        <position position="318"/>
    </location>
    <ligand>
        <name>Mg(2+)</name>
        <dbReference type="ChEBI" id="CHEBI:18420"/>
    </ligand>
</feature>
<dbReference type="SUPFAM" id="SSF141734">
    <property type="entry name" value="HisI-like"/>
    <property type="match status" value="1"/>
</dbReference>
<evidence type="ECO:0000256" key="16">
    <source>
        <dbReference type="RuleBase" id="RU003657"/>
    </source>
</evidence>
<feature type="binding site" evidence="15">
    <location>
        <position position="342"/>
    </location>
    <ligand>
        <name>Zn(2+)</name>
        <dbReference type="ChEBI" id="CHEBI:29105"/>
        <note>ligand shared between dimeric partners</note>
    </ligand>
</feature>